<dbReference type="OMA" id="HERHRRY"/>
<proteinExistence type="predicted"/>
<protein>
    <submittedName>
        <fullName evidence="2 3">Uncharacterized protein</fullName>
    </submittedName>
</protein>
<dbReference type="Proteomes" id="UP000011715">
    <property type="component" value="Unassembled WGS sequence"/>
</dbReference>
<dbReference type="OrthoDB" id="3827557at2759"/>
<evidence type="ECO:0000256" key="1">
    <source>
        <dbReference type="SAM" id="MobiDB-lite"/>
    </source>
</evidence>
<evidence type="ECO:0000313" key="4">
    <source>
        <dbReference type="Proteomes" id="UP000011715"/>
    </source>
</evidence>
<reference evidence="3" key="4">
    <citation type="journal article" date="2015" name="G3 (Bethesda)">
        <title>Genome sequences of three phytopathogenic species of the Magnaporthaceae family of fungi.</title>
        <authorList>
            <person name="Okagaki L.H."/>
            <person name="Nunes C.C."/>
            <person name="Sailsbery J."/>
            <person name="Clay B."/>
            <person name="Brown D."/>
            <person name="John T."/>
            <person name="Oh Y."/>
            <person name="Young N."/>
            <person name="Fitzgerald M."/>
            <person name="Haas B.J."/>
            <person name="Zeng Q."/>
            <person name="Young S."/>
            <person name="Adiconis X."/>
            <person name="Fan L."/>
            <person name="Levin J.Z."/>
            <person name="Mitchell T.K."/>
            <person name="Okubara P.A."/>
            <person name="Farman M.L."/>
            <person name="Kohn L.M."/>
            <person name="Birren B."/>
            <person name="Ma L.-J."/>
            <person name="Dean R.A."/>
        </authorList>
    </citation>
    <scope>NUCLEOTIDE SEQUENCE</scope>
    <source>
        <strain evidence="3">ATCC 64411 / 73-15</strain>
    </source>
</reference>
<gene>
    <name evidence="2" type="ORF">MAPG_07872</name>
</gene>
<reference evidence="4" key="1">
    <citation type="submission" date="2010-05" db="EMBL/GenBank/DDBJ databases">
        <title>The genome sequence of Magnaporthe poae strain ATCC 64411.</title>
        <authorList>
            <person name="Ma L.-J."/>
            <person name="Dead R."/>
            <person name="Young S."/>
            <person name="Zeng Q."/>
            <person name="Koehrsen M."/>
            <person name="Alvarado L."/>
            <person name="Berlin A."/>
            <person name="Chapman S.B."/>
            <person name="Chen Z."/>
            <person name="Freedman E."/>
            <person name="Gellesch M."/>
            <person name="Goldberg J."/>
            <person name="Griggs A."/>
            <person name="Gujja S."/>
            <person name="Heilman E.R."/>
            <person name="Heiman D."/>
            <person name="Hepburn T."/>
            <person name="Howarth C."/>
            <person name="Jen D."/>
            <person name="Larson L."/>
            <person name="Mehta T."/>
            <person name="Neiman D."/>
            <person name="Pearson M."/>
            <person name="Roberts A."/>
            <person name="Saif S."/>
            <person name="Shea T."/>
            <person name="Shenoy N."/>
            <person name="Sisk P."/>
            <person name="Stolte C."/>
            <person name="Sykes S."/>
            <person name="Walk T."/>
            <person name="White J."/>
            <person name="Yandava C."/>
            <person name="Haas B."/>
            <person name="Nusbaum C."/>
            <person name="Birren B."/>
        </authorList>
    </citation>
    <scope>NUCLEOTIDE SEQUENCE [LARGE SCALE GENOMIC DNA]</scope>
    <source>
        <strain evidence="4">ATCC 64411 / 73-15</strain>
    </source>
</reference>
<feature type="region of interest" description="Disordered" evidence="1">
    <location>
        <begin position="104"/>
        <end position="152"/>
    </location>
</feature>
<dbReference type="eggNOG" id="ENOG502SE6U">
    <property type="taxonomic scope" value="Eukaryota"/>
</dbReference>
<dbReference type="EMBL" id="GL876972">
    <property type="protein sequence ID" value="KLU88891.1"/>
    <property type="molecule type" value="Genomic_DNA"/>
</dbReference>
<reference evidence="2" key="2">
    <citation type="submission" date="2010-05" db="EMBL/GenBank/DDBJ databases">
        <title>The Genome Sequence of Magnaporthe poae strain ATCC 64411.</title>
        <authorList>
            <consortium name="The Broad Institute Genome Sequencing Platform"/>
            <consortium name="Broad Institute Genome Sequencing Center for Infectious Disease"/>
            <person name="Ma L.-J."/>
            <person name="Dead R."/>
            <person name="Young S."/>
            <person name="Zeng Q."/>
            <person name="Koehrsen M."/>
            <person name="Alvarado L."/>
            <person name="Berlin A."/>
            <person name="Chapman S.B."/>
            <person name="Chen Z."/>
            <person name="Freedman E."/>
            <person name="Gellesch M."/>
            <person name="Goldberg J."/>
            <person name="Griggs A."/>
            <person name="Gujja S."/>
            <person name="Heilman E.R."/>
            <person name="Heiman D."/>
            <person name="Hepburn T."/>
            <person name="Howarth C."/>
            <person name="Jen D."/>
            <person name="Larson L."/>
            <person name="Mehta T."/>
            <person name="Neiman D."/>
            <person name="Pearson M."/>
            <person name="Roberts A."/>
            <person name="Saif S."/>
            <person name="Shea T."/>
            <person name="Shenoy N."/>
            <person name="Sisk P."/>
            <person name="Stolte C."/>
            <person name="Sykes S."/>
            <person name="Walk T."/>
            <person name="White J."/>
            <person name="Yandava C."/>
            <person name="Haas B."/>
            <person name="Nusbaum C."/>
            <person name="Birren B."/>
        </authorList>
    </citation>
    <scope>NUCLEOTIDE SEQUENCE</scope>
    <source>
        <strain evidence="2">ATCC 64411</strain>
    </source>
</reference>
<evidence type="ECO:0000313" key="2">
    <source>
        <dbReference type="EMBL" id="KLU88891.1"/>
    </source>
</evidence>
<dbReference type="EnsemblFungi" id="MAPG_07872T0">
    <property type="protein sequence ID" value="MAPG_07872T0"/>
    <property type="gene ID" value="MAPG_07872"/>
</dbReference>
<reference evidence="2" key="3">
    <citation type="submission" date="2011-03" db="EMBL/GenBank/DDBJ databases">
        <title>Annotation of Magnaporthe poae ATCC 64411.</title>
        <authorList>
            <person name="Ma L.-J."/>
            <person name="Dead R."/>
            <person name="Young S.K."/>
            <person name="Zeng Q."/>
            <person name="Gargeya S."/>
            <person name="Fitzgerald M."/>
            <person name="Haas B."/>
            <person name="Abouelleil A."/>
            <person name="Alvarado L."/>
            <person name="Arachchi H.M."/>
            <person name="Berlin A."/>
            <person name="Brown A."/>
            <person name="Chapman S.B."/>
            <person name="Chen Z."/>
            <person name="Dunbar C."/>
            <person name="Freedman E."/>
            <person name="Gearin G."/>
            <person name="Gellesch M."/>
            <person name="Goldberg J."/>
            <person name="Griggs A."/>
            <person name="Gujja S."/>
            <person name="Heiman D."/>
            <person name="Howarth C."/>
            <person name="Larson L."/>
            <person name="Lui A."/>
            <person name="MacDonald P.J.P."/>
            <person name="Mehta T."/>
            <person name="Montmayeur A."/>
            <person name="Murphy C."/>
            <person name="Neiman D."/>
            <person name="Pearson M."/>
            <person name="Priest M."/>
            <person name="Roberts A."/>
            <person name="Saif S."/>
            <person name="Shea T."/>
            <person name="Shenoy N."/>
            <person name="Sisk P."/>
            <person name="Stolte C."/>
            <person name="Sykes S."/>
            <person name="Yandava C."/>
            <person name="Wortman J."/>
            <person name="Nusbaum C."/>
            <person name="Birren B."/>
        </authorList>
    </citation>
    <scope>NUCLEOTIDE SEQUENCE</scope>
    <source>
        <strain evidence="2">ATCC 64411</strain>
    </source>
</reference>
<organism evidence="3 4">
    <name type="scientific">Magnaporthiopsis poae (strain ATCC 64411 / 73-15)</name>
    <name type="common">Kentucky bluegrass fungus</name>
    <name type="synonym">Magnaporthe poae</name>
    <dbReference type="NCBI Taxonomy" id="644358"/>
    <lineage>
        <taxon>Eukaryota</taxon>
        <taxon>Fungi</taxon>
        <taxon>Dikarya</taxon>
        <taxon>Ascomycota</taxon>
        <taxon>Pezizomycotina</taxon>
        <taxon>Sordariomycetes</taxon>
        <taxon>Sordariomycetidae</taxon>
        <taxon>Magnaporthales</taxon>
        <taxon>Magnaporthaceae</taxon>
        <taxon>Magnaporthiopsis</taxon>
    </lineage>
</organism>
<name>A0A0C4E5U7_MAGP6</name>
<dbReference type="PANTHER" id="PTHR39609">
    <property type="entry name" value="RFEG-RELATED"/>
    <property type="match status" value="1"/>
</dbReference>
<reference evidence="3" key="5">
    <citation type="submission" date="2015-06" db="UniProtKB">
        <authorList>
            <consortium name="EnsemblFungi"/>
        </authorList>
    </citation>
    <scope>IDENTIFICATION</scope>
    <source>
        <strain evidence="3">ATCC 64411</strain>
    </source>
</reference>
<accession>A0A0C4E5U7</accession>
<dbReference type="STRING" id="644358.A0A0C4E5U7"/>
<feature type="region of interest" description="Disordered" evidence="1">
    <location>
        <begin position="1"/>
        <end position="27"/>
    </location>
</feature>
<evidence type="ECO:0000313" key="3">
    <source>
        <dbReference type="EnsemblFungi" id="MAPG_07872T0"/>
    </source>
</evidence>
<dbReference type="PANTHER" id="PTHR39609:SF2">
    <property type="entry name" value="TRANSCRIPTION FACTOR RFEG"/>
    <property type="match status" value="1"/>
</dbReference>
<dbReference type="VEuPathDB" id="FungiDB:MAPG_07872"/>
<dbReference type="EMBL" id="ADBL01001906">
    <property type="status" value="NOT_ANNOTATED_CDS"/>
    <property type="molecule type" value="Genomic_DNA"/>
</dbReference>
<sequence length="152" mass="17040">MPITDSADLLHHPGPAAQSRLTTPRRAMSSSQAMNRYWIPNMDIHKKVILAEIQIHLGPQASVRPFTKEGEDGFLIMTPGPCLSDEQIDDICIKSREMWERQAAARGATGDKPLKRPLHKPVVISKGGSHGFHHRSRRGDDRGSSYRRRVNT</sequence>
<dbReference type="AlphaFoldDB" id="A0A0C4E5U7"/>
<keyword evidence="4" id="KW-1185">Reference proteome</keyword>